<protein>
    <submittedName>
        <fullName evidence="2">Uncharacterized protein</fullName>
    </submittedName>
</protein>
<evidence type="ECO:0000256" key="1">
    <source>
        <dbReference type="SAM" id="MobiDB-lite"/>
    </source>
</evidence>
<evidence type="ECO:0000313" key="3">
    <source>
        <dbReference type="Proteomes" id="UP001164746"/>
    </source>
</evidence>
<evidence type="ECO:0000313" key="2">
    <source>
        <dbReference type="EMBL" id="WAR15839.1"/>
    </source>
</evidence>
<name>A0ABY7F369_MYAAR</name>
<organism evidence="2 3">
    <name type="scientific">Mya arenaria</name>
    <name type="common">Soft-shell clam</name>
    <dbReference type="NCBI Taxonomy" id="6604"/>
    <lineage>
        <taxon>Eukaryota</taxon>
        <taxon>Metazoa</taxon>
        <taxon>Spiralia</taxon>
        <taxon>Lophotrochozoa</taxon>
        <taxon>Mollusca</taxon>
        <taxon>Bivalvia</taxon>
        <taxon>Autobranchia</taxon>
        <taxon>Heteroconchia</taxon>
        <taxon>Euheterodonta</taxon>
        <taxon>Imparidentia</taxon>
        <taxon>Neoheterodontei</taxon>
        <taxon>Myida</taxon>
        <taxon>Myoidea</taxon>
        <taxon>Myidae</taxon>
        <taxon>Mya</taxon>
    </lineage>
</organism>
<dbReference type="Proteomes" id="UP001164746">
    <property type="component" value="Chromosome 10"/>
</dbReference>
<sequence length="268" mass="30189">MQRHKYLNMISGSAVRSKCYNENHVIEATICLVLYVHVKGYVPIEETPFRDNYNGIAVDVREGGCWRLNKSINIGEEIERDRIGKSGSIGGFVEVPSIGLCGITSAHVLLTDKEYMQCKQEKRFIATGLQNEFRINTCNEDIGRLISAMYEEGNDREAGFEVAIFHIERLFPFEGIGTSFHGDTLGGVAEEYSFESGHILGKSQFYPDGKCCKYGSESKFTMGKLVSTSEGMGYLSIRERTYDETEVKNERQNKSLHDKVDQMQIADS</sequence>
<feature type="region of interest" description="Disordered" evidence="1">
    <location>
        <begin position="243"/>
        <end position="268"/>
    </location>
</feature>
<keyword evidence="3" id="KW-1185">Reference proteome</keyword>
<accession>A0ABY7F369</accession>
<reference evidence="2" key="1">
    <citation type="submission" date="2022-11" db="EMBL/GenBank/DDBJ databases">
        <title>Centuries of genome instability and evolution in soft-shell clam transmissible cancer (bioRxiv).</title>
        <authorList>
            <person name="Hart S.F.M."/>
            <person name="Yonemitsu M.A."/>
            <person name="Giersch R.M."/>
            <person name="Beal B.F."/>
            <person name="Arriagada G."/>
            <person name="Davis B.W."/>
            <person name="Ostrander E.A."/>
            <person name="Goff S.P."/>
            <person name="Metzger M.J."/>
        </authorList>
    </citation>
    <scope>NUCLEOTIDE SEQUENCE</scope>
    <source>
        <strain evidence="2">MELC-2E11</strain>
        <tissue evidence="2">Siphon/mantle</tissue>
    </source>
</reference>
<feature type="compositionally biased region" description="Basic and acidic residues" evidence="1">
    <location>
        <begin position="243"/>
        <end position="261"/>
    </location>
</feature>
<gene>
    <name evidence="2" type="ORF">MAR_030433</name>
</gene>
<proteinExistence type="predicted"/>
<dbReference type="EMBL" id="CP111021">
    <property type="protein sequence ID" value="WAR15839.1"/>
    <property type="molecule type" value="Genomic_DNA"/>
</dbReference>